<protein>
    <submittedName>
        <fullName evidence="3">Uncharacterized protein</fullName>
    </submittedName>
</protein>
<gene>
    <name evidence="3" type="ORF">ElP_55700</name>
</gene>
<dbReference type="RefSeq" id="WP_145275619.1">
    <property type="nucleotide sequence ID" value="NZ_CP036426.1"/>
</dbReference>
<keyword evidence="2" id="KW-0472">Membrane</keyword>
<feature type="region of interest" description="Disordered" evidence="1">
    <location>
        <begin position="98"/>
        <end position="123"/>
    </location>
</feature>
<keyword evidence="4" id="KW-1185">Reference proteome</keyword>
<name>A0A518H9W0_9BACT</name>
<proteinExistence type="predicted"/>
<evidence type="ECO:0000256" key="1">
    <source>
        <dbReference type="SAM" id="MobiDB-lite"/>
    </source>
</evidence>
<accession>A0A518H9W0</accession>
<keyword evidence="2" id="KW-0812">Transmembrane</keyword>
<reference evidence="3 4" key="1">
    <citation type="submission" date="2019-02" db="EMBL/GenBank/DDBJ databases">
        <title>Deep-cultivation of Planctomycetes and their phenomic and genomic characterization uncovers novel biology.</title>
        <authorList>
            <person name="Wiegand S."/>
            <person name="Jogler M."/>
            <person name="Boedeker C."/>
            <person name="Pinto D."/>
            <person name="Vollmers J."/>
            <person name="Rivas-Marin E."/>
            <person name="Kohn T."/>
            <person name="Peeters S.H."/>
            <person name="Heuer A."/>
            <person name="Rast P."/>
            <person name="Oberbeckmann S."/>
            <person name="Bunk B."/>
            <person name="Jeske O."/>
            <person name="Meyerdierks A."/>
            <person name="Storesund J.E."/>
            <person name="Kallscheuer N."/>
            <person name="Luecker S."/>
            <person name="Lage O.M."/>
            <person name="Pohl T."/>
            <person name="Merkel B.J."/>
            <person name="Hornburger P."/>
            <person name="Mueller R.-W."/>
            <person name="Bruemmer F."/>
            <person name="Labrenz M."/>
            <person name="Spormann A.M."/>
            <person name="Op den Camp H."/>
            <person name="Overmann J."/>
            <person name="Amann R."/>
            <person name="Jetten M.S.M."/>
            <person name="Mascher T."/>
            <person name="Medema M.H."/>
            <person name="Devos D.P."/>
            <person name="Kaster A.-K."/>
            <person name="Ovreas L."/>
            <person name="Rohde M."/>
            <person name="Galperin M.Y."/>
            <person name="Jogler C."/>
        </authorList>
    </citation>
    <scope>NUCLEOTIDE SEQUENCE [LARGE SCALE GENOMIC DNA]</scope>
    <source>
        <strain evidence="3 4">ElP</strain>
    </source>
</reference>
<evidence type="ECO:0000313" key="3">
    <source>
        <dbReference type="EMBL" id="QDV37629.1"/>
    </source>
</evidence>
<organism evidence="3 4">
    <name type="scientific">Tautonia plasticadhaerens</name>
    <dbReference type="NCBI Taxonomy" id="2527974"/>
    <lineage>
        <taxon>Bacteria</taxon>
        <taxon>Pseudomonadati</taxon>
        <taxon>Planctomycetota</taxon>
        <taxon>Planctomycetia</taxon>
        <taxon>Isosphaerales</taxon>
        <taxon>Isosphaeraceae</taxon>
        <taxon>Tautonia</taxon>
    </lineage>
</organism>
<evidence type="ECO:0000256" key="2">
    <source>
        <dbReference type="SAM" id="Phobius"/>
    </source>
</evidence>
<sequence>MHDLFDRRTRRVATGLVERRPEGGTPVEVVMHRGKAYLRSVGGTGPASKAAWAQQPEIGYLAPLAIGSALLAVVVVATLAFMAAFAATFEAATRALPEGGLTAPRPDAAGALEIEGDRRREAL</sequence>
<evidence type="ECO:0000313" key="4">
    <source>
        <dbReference type="Proteomes" id="UP000317835"/>
    </source>
</evidence>
<feature type="transmembrane region" description="Helical" evidence="2">
    <location>
        <begin position="58"/>
        <end position="87"/>
    </location>
</feature>
<dbReference type="Proteomes" id="UP000317835">
    <property type="component" value="Chromosome"/>
</dbReference>
<dbReference type="EMBL" id="CP036426">
    <property type="protein sequence ID" value="QDV37629.1"/>
    <property type="molecule type" value="Genomic_DNA"/>
</dbReference>
<dbReference type="KEGG" id="tpla:ElP_55700"/>
<keyword evidence="2" id="KW-1133">Transmembrane helix</keyword>
<dbReference type="AlphaFoldDB" id="A0A518H9W0"/>